<feature type="transmembrane region" description="Helical" evidence="5">
    <location>
        <begin position="211"/>
        <end position="230"/>
    </location>
</feature>
<dbReference type="AlphaFoldDB" id="A0AAF0E6X2"/>
<dbReference type="PANTHER" id="PTHR11453:SF38">
    <property type="entry name" value="ANION TRANSPORTER (EUROFUNG)"/>
    <property type="match status" value="1"/>
</dbReference>
<accession>A0AAF0E6X2</accession>
<keyword evidence="2 5" id="KW-0812">Transmembrane</keyword>
<reference evidence="7" key="1">
    <citation type="submission" date="2023-03" db="EMBL/GenBank/DDBJ databases">
        <title>Mating type loci evolution in Malassezia.</title>
        <authorList>
            <person name="Coelho M.A."/>
        </authorList>
    </citation>
    <scope>NUCLEOTIDE SEQUENCE</scope>
    <source>
        <strain evidence="7">CBS 10434</strain>
    </source>
</reference>
<dbReference type="Gene3D" id="1.10.287.570">
    <property type="entry name" value="Helical hairpin bin"/>
    <property type="match status" value="1"/>
</dbReference>
<evidence type="ECO:0000256" key="2">
    <source>
        <dbReference type="ARBA" id="ARBA00022692"/>
    </source>
</evidence>
<dbReference type="GO" id="GO:0005886">
    <property type="term" value="C:plasma membrane"/>
    <property type="evidence" value="ECO:0007669"/>
    <property type="project" value="TreeGrafter"/>
</dbReference>
<evidence type="ECO:0000256" key="5">
    <source>
        <dbReference type="SAM" id="Phobius"/>
    </source>
</evidence>
<organism evidence="7 8">
    <name type="scientific">Malassezia caprae</name>
    <dbReference type="NCBI Taxonomy" id="1381934"/>
    <lineage>
        <taxon>Eukaryota</taxon>
        <taxon>Fungi</taxon>
        <taxon>Dikarya</taxon>
        <taxon>Basidiomycota</taxon>
        <taxon>Ustilaginomycotina</taxon>
        <taxon>Malasseziomycetes</taxon>
        <taxon>Malasseziales</taxon>
        <taxon>Malasseziaceae</taxon>
        <taxon>Malassezia</taxon>
    </lineage>
</organism>
<dbReference type="InterPro" id="IPR003020">
    <property type="entry name" value="HCO3_transpt_euk"/>
</dbReference>
<feature type="domain" description="Bicarbonate transporter-like transmembrane" evidence="6">
    <location>
        <begin position="365"/>
        <end position="527"/>
    </location>
</feature>
<dbReference type="GO" id="GO:0005452">
    <property type="term" value="F:solute:inorganic anion antiporter activity"/>
    <property type="evidence" value="ECO:0007669"/>
    <property type="project" value="InterPro"/>
</dbReference>
<comment type="subcellular location">
    <subcellularLocation>
        <location evidence="1">Membrane</location>
        <topology evidence="1">Multi-pass membrane protein</topology>
    </subcellularLocation>
</comment>
<evidence type="ECO:0000256" key="1">
    <source>
        <dbReference type="ARBA" id="ARBA00004141"/>
    </source>
</evidence>
<feature type="transmembrane region" description="Helical" evidence="5">
    <location>
        <begin position="68"/>
        <end position="90"/>
    </location>
</feature>
<keyword evidence="4 5" id="KW-0472">Membrane</keyword>
<keyword evidence="8" id="KW-1185">Reference proteome</keyword>
<feature type="transmembrane region" description="Helical" evidence="5">
    <location>
        <begin position="25"/>
        <end position="48"/>
    </location>
</feature>
<feature type="transmembrane region" description="Helical" evidence="5">
    <location>
        <begin position="118"/>
        <end position="136"/>
    </location>
</feature>
<evidence type="ECO:0000256" key="4">
    <source>
        <dbReference type="ARBA" id="ARBA00023136"/>
    </source>
</evidence>
<dbReference type="GO" id="GO:0006820">
    <property type="term" value="P:monoatomic anion transport"/>
    <property type="evidence" value="ECO:0007669"/>
    <property type="project" value="InterPro"/>
</dbReference>
<protein>
    <recommendedName>
        <fullName evidence="6">Bicarbonate transporter-like transmembrane domain-containing protein</fullName>
    </recommendedName>
</protein>
<feature type="transmembrane region" description="Helical" evidence="5">
    <location>
        <begin position="427"/>
        <end position="446"/>
    </location>
</feature>
<dbReference type="Proteomes" id="UP001220961">
    <property type="component" value="Chromosome 3"/>
</dbReference>
<keyword evidence="3 5" id="KW-1133">Transmembrane helix</keyword>
<dbReference type="GO" id="GO:0050801">
    <property type="term" value="P:monoatomic ion homeostasis"/>
    <property type="evidence" value="ECO:0007669"/>
    <property type="project" value="TreeGrafter"/>
</dbReference>
<evidence type="ECO:0000259" key="6">
    <source>
        <dbReference type="Pfam" id="PF00955"/>
    </source>
</evidence>
<feature type="domain" description="Bicarbonate transporter-like transmembrane" evidence="6">
    <location>
        <begin position="182"/>
        <end position="359"/>
    </location>
</feature>
<evidence type="ECO:0000313" key="8">
    <source>
        <dbReference type="Proteomes" id="UP001220961"/>
    </source>
</evidence>
<dbReference type="EMBL" id="CP119910">
    <property type="protein sequence ID" value="WFD19391.1"/>
    <property type="molecule type" value="Genomic_DNA"/>
</dbReference>
<feature type="transmembrane region" description="Helical" evidence="5">
    <location>
        <begin position="269"/>
        <end position="288"/>
    </location>
</feature>
<dbReference type="PANTHER" id="PTHR11453">
    <property type="entry name" value="ANION EXCHANGE PROTEIN"/>
    <property type="match status" value="1"/>
</dbReference>
<evidence type="ECO:0000313" key="7">
    <source>
        <dbReference type="EMBL" id="WFD19391.1"/>
    </source>
</evidence>
<feature type="transmembrane region" description="Helical" evidence="5">
    <location>
        <begin position="309"/>
        <end position="331"/>
    </location>
</feature>
<sequence>MWSDVRRRLPFYKSDWLDACRRSNWLTVATSVVRIFFINLMPALAYVLDMYERTEHSYGVNEVLLASALAAIVFSVFSVQPLTFVGVTGLTDLMNYTIYRIFHDHYGFDQIKFLRMQAWVLIWAAGFHFIVAIFNMCDFTRFITEMTSDTFGLYVGVIYVEKGVEQLIQEFSMPNHDNATGWLSVTIAMLFCITVYYLTQLGASTYLPFRIRRTVGSLAFVAGCLFWSGFSHFPKHSIKEVPISYLPITRSFFPTLDRGWVVDFWNMEVRWVFVAAPLGLMIMLLFYFDHNVSSVMAQARKFPITKPAGFHWDFFLLGITTLVSGILGLPVPNGLVPQAPDHTDSLSVYEQVSGADERQKNVEGATPVEPMHHTSVAASFLHISHFPRVRNVRVVEQRLSHLIIGLLTLGTMSRPILVALSMMPRAVFAGVFLLVGFASIESNPIVTRTLSLLQDRAALGPLAHSSLRRTTLARFVSIQWLFFGMTIAISQTIGAIGFPIIITCMIPCRTFLVPKLFEPNEVTSLDAPTADAPAVMISLGPKNEDESWQPVNYTDS</sequence>
<dbReference type="InterPro" id="IPR011531">
    <property type="entry name" value="HCO3_transpt-like_TM_dom"/>
</dbReference>
<proteinExistence type="predicted"/>
<dbReference type="GO" id="GO:0046713">
    <property type="term" value="P:borate transport"/>
    <property type="evidence" value="ECO:0007669"/>
    <property type="project" value="TreeGrafter"/>
</dbReference>
<feature type="transmembrane region" description="Helical" evidence="5">
    <location>
        <begin position="480"/>
        <end position="506"/>
    </location>
</feature>
<feature type="domain" description="Bicarbonate transporter-like transmembrane" evidence="6">
    <location>
        <begin position="1"/>
        <end position="173"/>
    </location>
</feature>
<name>A0AAF0E6X2_9BASI</name>
<gene>
    <name evidence="7" type="ORF">MCAP1_001621</name>
</gene>
<evidence type="ECO:0000256" key="3">
    <source>
        <dbReference type="ARBA" id="ARBA00022989"/>
    </source>
</evidence>
<feature type="transmembrane region" description="Helical" evidence="5">
    <location>
        <begin position="179"/>
        <end position="199"/>
    </location>
</feature>
<dbReference type="Pfam" id="PF00955">
    <property type="entry name" value="HCO3_cotransp"/>
    <property type="match status" value="3"/>
</dbReference>